<evidence type="ECO:0000313" key="9">
    <source>
        <dbReference type="Proteomes" id="UP001178507"/>
    </source>
</evidence>
<dbReference type="EMBL" id="CAUJNA010001480">
    <property type="protein sequence ID" value="CAJ1387231.1"/>
    <property type="molecule type" value="Genomic_DNA"/>
</dbReference>
<dbReference type="PANTHER" id="PTHR46500:SF1">
    <property type="entry name" value="CILIA- AND FLAGELLA-ASSOCIATED PROTEIN 221"/>
    <property type="match status" value="1"/>
</dbReference>
<feature type="domain" description="HYDIN/VesB/CFA65-like Ig-like" evidence="7">
    <location>
        <begin position="30"/>
        <end position="117"/>
    </location>
</feature>
<dbReference type="InterPro" id="IPR013783">
    <property type="entry name" value="Ig-like_fold"/>
</dbReference>
<evidence type="ECO:0000256" key="4">
    <source>
        <dbReference type="ARBA" id="ARBA00023069"/>
    </source>
</evidence>
<reference evidence="8" key="1">
    <citation type="submission" date="2023-08" db="EMBL/GenBank/DDBJ databases">
        <authorList>
            <person name="Chen Y."/>
            <person name="Shah S."/>
            <person name="Dougan E. K."/>
            <person name="Thang M."/>
            <person name="Chan C."/>
        </authorList>
    </citation>
    <scope>NUCLEOTIDE SEQUENCE</scope>
</reference>
<comment type="caution">
    <text evidence="8">The sequence shown here is derived from an EMBL/GenBank/DDBJ whole genome shotgun (WGS) entry which is preliminary data.</text>
</comment>
<dbReference type="InterPro" id="IPR029676">
    <property type="entry name" value="CFAP221"/>
</dbReference>
<evidence type="ECO:0000256" key="1">
    <source>
        <dbReference type="ARBA" id="ARBA00004138"/>
    </source>
</evidence>
<gene>
    <name evidence="8" type="ORF">EVOR1521_LOCUS13352</name>
</gene>
<keyword evidence="3" id="KW-0963">Cytoplasm</keyword>
<accession>A0AA36IGI2</accession>
<feature type="region of interest" description="Disordered" evidence="6">
    <location>
        <begin position="370"/>
        <end position="389"/>
    </location>
</feature>
<keyword evidence="5" id="KW-0966">Cell projection</keyword>
<dbReference type="AlphaFoldDB" id="A0AA36IGI2"/>
<dbReference type="Gene3D" id="2.60.40.10">
    <property type="entry name" value="Immunoglobulins"/>
    <property type="match status" value="2"/>
</dbReference>
<evidence type="ECO:0000313" key="8">
    <source>
        <dbReference type="EMBL" id="CAJ1387231.1"/>
    </source>
</evidence>
<keyword evidence="4" id="KW-0969">Cilium</keyword>
<evidence type="ECO:0000256" key="5">
    <source>
        <dbReference type="ARBA" id="ARBA00023273"/>
    </source>
</evidence>
<sequence>MEVAGYPAPVRHPLLERETFEKLQRNDVVEIRPHILHFGGFQVHKAHSHVVKVVNISPSSLRVSIIGPSSPWFKIDFDKKGLLAPGMSEDITVTFEPHEWRYYYDTIKIFCGDLSENLLVPIHAYPAANDIVLPRLLDFGATAIGTTRSKVIPLSCKIPIKFEFEITILEAHPDISIFPLRGVIPADEGTEIQVTFTPSRHASARAELRFHIEQFNFQPVLVSVVGCCTPEATKMELLQNEVAEQHAIAQQKQQEKFAATADKVKLAKSKGPMQLRLPKFKSEELERTMSGIKVPTTRMDQQATNFVLTQTAGKLPLKDLVTFIREQREVADQRRQRVNATVGSMEEVEDDRQAKELRFELQYREVDKRDKDKELKNTRATGEEPPNEDAIQEVHETRRKRYERLFRSRINQDVSRVESVLSQERIAVPGNFKPIARPAWDECANDTFSVRLQVIERFVRAGSKVLMRVRARQRCQLLIEALKEAGVSDRDSCRAWVEAENKAAASGTLVKADKVKKETVSADDEADGSLPVIHIPEDFVLPLQTPTKTVGFSAEERQPVEMVQLDNFEEFLSVEPNVRLDYKVLDYPLHDVPPASAYMKPSERVRLSGALEEQLIGGERGDVLDGAEMPVAMPESCLLAPAHDALSLLIPDTHCRTYVAFPECVECDPNFRLAQKPELLVPLEPPLLPDAMSLESPWLESWRGQRQLEDPFGRQDGFGLSFVEPQMGFLGSDLGGPRLNFLPCGGLDRDLPSDTDDDEQPDFHIAAPAREAEDKALQALDSAPPSEMWHKEEVAEKRLQELCASNGRAVRDRLSQLNAEMSRKLFLGRQIKEIYCKEQRDFSNSEEWDESLGPENVGGYLMLREDIIYKLVNSSKEEVLETWRQVDRYKAQHLAEIRQKQTARPKEVLEKVAAVITAEGDFAGRVNANWAEAKFQHPLQDQYNSLLKELPQSPGHILGTGGDSPMAPQPLLGDGRGGETGDAALRLRSGGGQLDVGLQKARYFFFSDLARLPRT</sequence>
<keyword evidence="9" id="KW-1185">Reference proteome</keyword>
<evidence type="ECO:0000256" key="2">
    <source>
        <dbReference type="ARBA" id="ARBA00004496"/>
    </source>
</evidence>
<comment type="subcellular location">
    <subcellularLocation>
        <location evidence="1">Cell projection</location>
        <location evidence="1">Cilium</location>
    </subcellularLocation>
    <subcellularLocation>
        <location evidence="2">Cytoplasm</location>
    </subcellularLocation>
</comment>
<dbReference type="Pfam" id="PF22544">
    <property type="entry name" value="HYDIN_VesB_CFA65-like_Ig"/>
    <property type="match status" value="1"/>
</dbReference>
<organism evidence="8 9">
    <name type="scientific">Effrenium voratum</name>
    <dbReference type="NCBI Taxonomy" id="2562239"/>
    <lineage>
        <taxon>Eukaryota</taxon>
        <taxon>Sar</taxon>
        <taxon>Alveolata</taxon>
        <taxon>Dinophyceae</taxon>
        <taxon>Suessiales</taxon>
        <taxon>Symbiodiniaceae</taxon>
        <taxon>Effrenium</taxon>
    </lineage>
</organism>
<evidence type="ECO:0000256" key="6">
    <source>
        <dbReference type="SAM" id="MobiDB-lite"/>
    </source>
</evidence>
<evidence type="ECO:0000256" key="3">
    <source>
        <dbReference type="ARBA" id="ARBA00022490"/>
    </source>
</evidence>
<proteinExistence type="predicted"/>
<dbReference type="GO" id="GO:0044458">
    <property type="term" value="P:motile cilium assembly"/>
    <property type="evidence" value="ECO:0007669"/>
    <property type="project" value="TreeGrafter"/>
</dbReference>
<name>A0AA36IGI2_9DINO</name>
<protein>
    <recommendedName>
        <fullName evidence="7">HYDIN/VesB/CFA65-like Ig-like domain-containing protein</fullName>
    </recommendedName>
</protein>
<evidence type="ECO:0000259" key="7">
    <source>
        <dbReference type="Pfam" id="PF22544"/>
    </source>
</evidence>
<dbReference type="PANTHER" id="PTHR46500">
    <property type="entry name" value="CILIA- AND FLAGELLA-ASSOCIATED PROTEIN 221"/>
    <property type="match status" value="1"/>
</dbReference>
<feature type="region of interest" description="Disordered" evidence="6">
    <location>
        <begin position="958"/>
        <end position="983"/>
    </location>
</feature>
<dbReference type="Proteomes" id="UP001178507">
    <property type="component" value="Unassembled WGS sequence"/>
</dbReference>
<dbReference type="GO" id="GO:0003341">
    <property type="term" value="P:cilium movement"/>
    <property type="evidence" value="ECO:0007669"/>
    <property type="project" value="InterPro"/>
</dbReference>
<dbReference type="GO" id="GO:0097729">
    <property type="term" value="C:9+2 motile cilium"/>
    <property type="evidence" value="ECO:0007669"/>
    <property type="project" value="TreeGrafter"/>
</dbReference>
<dbReference type="InterPro" id="IPR053879">
    <property type="entry name" value="HYDIN_VesB_CFA65-like_Ig"/>
</dbReference>